<protein>
    <submittedName>
        <fullName evidence="3">Uncharacterized protein conserved in bacteria</fullName>
    </submittedName>
</protein>
<dbReference type="Pfam" id="PF13413">
    <property type="entry name" value="HTH_25"/>
    <property type="match status" value="1"/>
</dbReference>
<dbReference type="AlphaFoldDB" id="A0A212QKX9"/>
<reference evidence="4" key="1">
    <citation type="submission" date="2017-06" db="EMBL/GenBank/DDBJ databases">
        <authorList>
            <person name="Varghese N."/>
            <person name="Submissions S."/>
        </authorList>
    </citation>
    <scope>NUCLEOTIDE SEQUENCE [LARGE SCALE GENOMIC DNA]</scope>
    <source>
        <strain evidence="4">JAD2</strain>
    </source>
</reference>
<name>A0A212QKX9_9CHLR</name>
<dbReference type="InterPro" id="IPR010982">
    <property type="entry name" value="Lambda_DNA-bd_dom_sf"/>
</dbReference>
<evidence type="ECO:0000259" key="2">
    <source>
        <dbReference type="PROSITE" id="PS50943"/>
    </source>
</evidence>
<dbReference type="InterPro" id="IPR001387">
    <property type="entry name" value="Cro/C1-type_HTH"/>
</dbReference>
<evidence type="ECO:0000313" key="4">
    <source>
        <dbReference type="Proteomes" id="UP000197025"/>
    </source>
</evidence>
<evidence type="ECO:0000256" key="1">
    <source>
        <dbReference type="SAM" id="Phobius"/>
    </source>
</evidence>
<evidence type="ECO:0000313" key="3">
    <source>
        <dbReference type="EMBL" id="SNB59891.1"/>
    </source>
</evidence>
<keyword evidence="1" id="KW-0472">Membrane</keyword>
<organism evidence="3 4">
    <name type="scientific">Thermoflexus hugenholtzii JAD2</name>
    <dbReference type="NCBI Taxonomy" id="877466"/>
    <lineage>
        <taxon>Bacteria</taxon>
        <taxon>Bacillati</taxon>
        <taxon>Chloroflexota</taxon>
        <taxon>Thermoflexia</taxon>
        <taxon>Thermoflexales</taxon>
        <taxon>Thermoflexaceae</taxon>
        <taxon>Thermoflexus</taxon>
    </lineage>
</organism>
<dbReference type="SMART" id="SM00530">
    <property type="entry name" value="HTH_XRE"/>
    <property type="match status" value="1"/>
</dbReference>
<accession>A0A212QKX9</accession>
<dbReference type="PANTHER" id="PTHR34475">
    <property type="match status" value="1"/>
</dbReference>
<dbReference type="GO" id="GO:0003677">
    <property type="term" value="F:DNA binding"/>
    <property type="evidence" value="ECO:0007669"/>
    <property type="project" value="InterPro"/>
</dbReference>
<dbReference type="PROSITE" id="PS50943">
    <property type="entry name" value="HTH_CROC1"/>
    <property type="match status" value="1"/>
</dbReference>
<dbReference type="EMBL" id="FYEK01000008">
    <property type="protein sequence ID" value="SNB59891.1"/>
    <property type="molecule type" value="Genomic_DNA"/>
</dbReference>
<keyword evidence="1" id="KW-1133">Transmembrane helix</keyword>
<dbReference type="CDD" id="cd00093">
    <property type="entry name" value="HTH_XRE"/>
    <property type="match status" value="1"/>
</dbReference>
<gene>
    <name evidence="3" type="ORF">SAMN02746019_00002650</name>
</gene>
<feature type="domain" description="HTH cro/C1-type" evidence="2">
    <location>
        <begin position="7"/>
        <end position="37"/>
    </location>
</feature>
<dbReference type="Proteomes" id="UP000197025">
    <property type="component" value="Unassembled WGS sequence"/>
</dbReference>
<proteinExistence type="predicted"/>
<keyword evidence="1" id="KW-0812">Transmembrane</keyword>
<keyword evidence="4" id="KW-1185">Reference proteome</keyword>
<sequence>MGIGDRLRAAREARGFSLEEAAAQTRIKRAYLEALEREAFSLLPSPAHARGFLRRYARWLGLDAEALLAEWDGAPVALPPARPSAMPSMFELAPIPARPAVPWRRLAALGIALLVLAGLFGVVRTRWLPRPSALSPSPTGIAPGAVARPTGTPLPAAGVPLLQLEVTAAEHVWVRILADGQVVYQGLLRPGETRTWEARSTIGLETGNAAALQVRLNGRPEAPLGGRGEIVRKTWSRSP</sequence>
<dbReference type="PANTHER" id="PTHR34475:SF1">
    <property type="entry name" value="CYTOSKELETON PROTEIN RODZ"/>
    <property type="match status" value="1"/>
</dbReference>
<dbReference type="SUPFAM" id="SSF47413">
    <property type="entry name" value="lambda repressor-like DNA-binding domains"/>
    <property type="match status" value="1"/>
</dbReference>
<dbReference type="Pfam" id="PF13464">
    <property type="entry name" value="RodZ_C"/>
    <property type="match status" value="1"/>
</dbReference>
<dbReference type="InterPro" id="IPR050400">
    <property type="entry name" value="Bact_Cytoskel_RodZ"/>
</dbReference>
<dbReference type="InterPro" id="IPR025194">
    <property type="entry name" value="RodZ-like_C"/>
</dbReference>
<dbReference type="InParanoid" id="A0A212QKX9"/>
<dbReference type="RefSeq" id="WP_088570280.1">
    <property type="nucleotide sequence ID" value="NZ_FYEK01000008.1"/>
</dbReference>
<feature type="transmembrane region" description="Helical" evidence="1">
    <location>
        <begin position="106"/>
        <end position="127"/>
    </location>
</feature>
<dbReference type="OrthoDB" id="9797543at2"/>
<dbReference type="Gene3D" id="1.10.260.40">
    <property type="entry name" value="lambda repressor-like DNA-binding domains"/>
    <property type="match status" value="1"/>
</dbReference>